<dbReference type="GO" id="GO:0005840">
    <property type="term" value="C:ribosome"/>
    <property type="evidence" value="ECO:0007669"/>
    <property type="project" value="UniProtKB-KW"/>
</dbReference>
<dbReference type="GO" id="GO:1990904">
    <property type="term" value="C:ribonucleoprotein complex"/>
    <property type="evidence" value="ECO:0007669"/>
    <property type="project" value="UniProtKB-KW"/>
</dbReference>
<dbReference type="AlphaFoldDB" id="A0A8T2SP43"/>
<gene>
    <name evidence="5" type="ORF">KP509_18G041600</name>
</gene>
<dbReference type="Pfam" id="PF17067">
    <property type="entry name" value="RPS31"/>
    <property type="match status" value="1"/>
</dbReference>
<accession>A0A8T2SP43</accession>
<dbReference type="GO" id="GO:0009536">
    <property type="term" value="C:plastid"/>
    <property type="evidence" value="ECO:0007669"/>
    <property type="project" value="TreeGrafter"/>
</dbReference>
<sequence>MAYRLSRGIMQSFSTTKDFTSHIPCLRALSSLSCALPSIGVHSSVFPFFPFDQTERSCQVSASSSFLVSGISLAEPMLCGRGDKKTKKGKRFRHRFGNPRPNREHQIRRIRERWEQPPGTPWPVPGLSVEDYSPIL</sequence>
<reference evidence="5" key="1">
    <citation type="submission" date="2021-08" db="EMBL/GenBank/DDBJ databases">
        <title>WGS assembly of Ceratopteris richardii.</title>
        <authorList>
            <person name="Marchant D.B."/>
            <person name="Chen G."/>
            <person name="Jenkins J."/>
            <person name="Shu S."/>
            <person name="Leebens-Mack J."/>
            <person name="Grimwood J."/>
            <person name="Schmutz J."/>
            <person name="Soltis P."/>
            <person name="Soltis D."/>
            <person name="Chen Z.-H."/>
        </authorList>
    </citation>
    <scope>NUCLEOTIDE SEQUENCE</scope>
    <source>
        <strain evidence="5">Whitten #5841</strain>
        <tissue evidence="5">Leaf</tissue>
    </source>
</reference>
<keyword evidence="2" id="KW-0689">Ribosomal protein</keyword>
<keyword evidence="6" id="KW-1185">Reference proteome</keyword>
<comment type="caution">
    <text evidence="5">The sequence shown here is derived from an EMBL/GenBank/DDBJ whole genome shotgun (WGS) entry which is preliminary data.</text>
</comment>
<dbReference type="InterPro" id="IPR030826">
    <property type="entry name" value="Ribosomal_bTHX/bTHXc/bTHXm"/>
</dbReference>
<name>A0A8T2SP43_CERRI</name>
<dbReference type="PANTHER" id="PTHR34550:SF3">
    <property type="entry name" value="SMALL RIBOSOMAL SUBUNIT PROTEIN BTHXM"/>
    <property type="match status" value="1"/>
</dbReference>
<keyword evidence="3" id="KW-0687">Ribonucleoprotein</keyword>
<dbReference type="NCBIfam" id="TIGR04560">
    <property type="entry name" value="ribo_THX"/>
    <property type="match status" value="1"/>
</dbReference>
<dbReference type="Proteomes" id="UP000825935">
    <property type="component" value="Chromosome 18"/>
</dbReference>
<proteinExistence type="inferred from homology"/>
<comment type="similarity">
    <text evidence="1">Belongs to the bacterial ribosomal protein bTHX family.</text>
</comment>
<dbReference type="GO" id="GO:0032544">
    <property type="term" value="P:plastid translation"/>
    <property type="evidence" value="ECO:0007669"/>
    <property type="project" value="TreeGrafter"/>
</dbReference>
<evidence type="ECO:0000256" key="2">
    <source>
        <dbReference type="ARBA" id="ARBA00022980"/>
    </source>
</evidence>
<evidence type="ECO:0000313" key="5">
    <source>
        <dbReference type="EMBL" id="KAH7365705.1"/>
    </source>
</evidence>
<evidence type="ECO:0000256" key="3">
    <source>
        <dbReference type="ARBA" id="ARBA00023274"/>
    </source>
</evidence>
<evidence type="ECO:0000313" key="6">
    <source>
        <dbReference type="Proteomes" id="UP000825935"/>
    </source>
</evidence>
<dbReference type="PANTHER" id="PTHR34550">
    <property type="entry name" value="30S RIBOSOMAL PROTEIN S31, CHLOROPLASTIC"/>
    <property type="match status" value="1"/>
</dbReference>
<dbReference type="InterPro" id="IPR044695">
    <property type="entry name" value="Ribosomal_bTHXc/bTHXc_plant"/>
</dbReference>
<evidence type="ECO:0000256" key="4">
    <source>
        <dbReference type="SAM" id="MobiDB-lite"/>
    </source>
</evidence>
<feature type="compositionally biased region" description="Basic residues" evidence="4">
    <location>
        <begin position="84"/>
        <end position="97"/>
    </location>
</feature>
<evidence type="ECO:0000256" key="1">
    <source>
        <dbReference type="ARBA" id="ARBA00010834"/>
    </source>
</evidence>
<protein>
    <submittedName>
        <fullName evidence="5">Uncharacterized protein</fullName>
    </submittedName>
</protein>
<organism evidence="5 6">
    <name type="scientific">Ceratopteris richardii</name>
    <name type="common">Triangle waterfern</name>
    <dbReference type="NCBI Taxonomy" id="49495"/>
    <lineage>
        <taxon>Eukaryota</taxon>
        <taxon>Viridiplantae</taxon>
        <taxon>Streptophyta</taxon>
        <taxon>Embryophyta</taxon>
        <taxon>Tracheophyta</taxon>
        <taxon>Polypodiopsida</taxon>
        <taxon>Polypodiidae</taxon>
        <taxon>Polypodiales</taxon>
        <taxon>Pteridineae</taxon>
        <taxon>Pteridaceae</taxon>
        <taxon>Parkerioideae</taxon>
        <taxon>Ceratopteris</taxon>
    </lineage>
</organism>
<feature type="region of interest" description="Disordered" evidence="4">
    <location>
        <begin position="79"/>
        <end position="103"/>
    </location>
</feature>
<dbReference type="EMBL" id="CM035423">
    <property type="protein sequence ID" value="KAH7365705.1"/>
    <property type="molecule type" value="Genomic_DNA"/>
</dbReference>